<protein>
    <recommendedName>
        <fullName evidence="4">DUF1761 domain-containing protein</fullName>
    </recommendedName>
</protein>
<proteinExistence type="predicted"/>
<evidence type="ECO:0008006" key="4">
    <source>
        <dbReference type="Google" id="ProtNLM"/>
    </source>
</evidence>
<reference evidence="2 3" key="1">
    <citation type="submission" date="2021-08" db="EMBL/GenBank/DDBJ databases">
        <authorList>
            <person name="Tuo L."/>
        </authorList>
    </citation>
    <scope>NUCLEOTIDE SEQUENCE [LARGE SCALE GENOMIC DNA]</scope>
    <source>
        <strain evidence="2 3">JCM 31229</strain>
    </source>
</reference>
<feature type="transmembrane region" description="Helical" evidence="1">
    <location>
        <begin position="113"/>
        <end position="138"/>
    </location>
</feature>
<dbReference type="EMBL" id="JAINVV010000003">
    <property type="protein sequence ID" value="MBY8821461.1"/>
    <property type="molecule type" value="Genomic_DNA"/>
</dbReference>
<keyword evidence="1" id="KW-0472">Membrane</keyword>
<dbReference type="Proteomes" id="UP000706039">
    <property type="component" value="Unassembled WGS sequence"/>
</dbReference>
<evidence type="ECO:0000256" key="1">
    <source>
        <dbReference type="SAM" id="Phobius"/>
    </source>
</evidence>
<name>A0ABS7PJL7_9SPHN</name>
<keyword evidence="1" id="KW-0812">Transmembrane</keyword>
<evidence type="ECO:0000313" key="3">
    <source>
        <dbReference type="Proteomes" id="UP000706039"/>
    </source>
</evidence>
<gene>
    <name evidence="2" type="ORF">K7G82_04105</name>
</gene>
<feature type="transmembrane region" description="Helical" evidence="1">
    <location>
        <begin position="80"/>
        <end position="101"/>
    </location>
</feature>
<feature type="transmembrane region" description="Helical" evidence="1">
    <location>
        <begin position="53"/>
        <end position="74"/>
    </location>
</feature>
<evidence type="ECO:0000313" key="2">
    <source>
        <dbReference type="EMBL" id="MBY8821461.1"/>
    </source>
</evidence>
<feature type="transmembrane region" description="Helical" evidence="1">
    <location>
        <begin position="6"/>
        <end position="26"/>
    </location>
</feature>
<accession>A0ABS7PJL7</accession>
<comment type="caution">
    <text evidence="2">The sequence shown here is derived from an EMBL/GenBank/DDBJ whole genome shotgun (WGS) entry which is preliminary data.</text>
</comment>
<organism evidence="2 3">
    <name type="scientific">Sphingomonas colocasiae</name>
    <dbReference type="NCBI Taxonomy" id="1848973"/>
    <lineage>
        <taxon>Bacteria</taxon>
        <taxon>Pseudomonadati</taxon>
        <taxon>Pseudomonadota</taxon>
        <taxon>Alphaproteobacteria</taxon>
        <taxon>Sphingomonadales</taxon>
        <taxon>Sphingomonadaceae</taxon>
        <taxon>Sphingomonas</taxon>
    </lineage>
</organism>
<keyword evidence="3" id="KW-1185">Reference proteome</keyword>
<keyword evidence="1" id="KW-1133">Transmembrane helix</keyword>
<sequence>MAAPTWFWIVVAVFILWGLMGCWACYSQLTITPEKLAALPDAQRDAWTAQPGLVKFAYVVAVGAGLAGALLLAARMDAARWAFVVSLIAVVIQFGWFFGPYRGGQKLGWGTAGFPLFIVAMCVIQIWFTCFAAARGWIG</sequence>